<sequence>MCLLLYLNQWNRQISSIIIGYKYKIYDTFSNDDEAQVFYQENQNILQASLY</sequence>
<gene>
    <name evidence="1" type="ORF">PPENT_87.1.T0160323</name>
</gene>
<dbReference type="AlphaFoldDB" id="A0A8S1T6D1"/>
<reference evidence="1" key="1">
    <citation type="submission" date="2021-01" db="EMBL/GenBank/DDBJ databases">
        <authorList>
            <consortium name="Genoscope - CEA"/>
            <person name="William W."/>
        </authorList>
    </citation>
    <scope>NUCLEOTIDE SEQUENCE</scope>
</reference>
<accession>A0A8S1T6D1</accession>
<dbReference type="Proteomes" id="UP000689195">
    <property type="component" value="Unassembled WGS sequence"/>
</dbReference>
<protein>
    <submittedName>
        <fullName evidence="1">Uncharacterized protein</fullName>
    </submittedName>
</protein>
<name>A0A8S1T6D1_9CILI</name>
<comment type="caution">
    <text evidence="1">The sequence shown here is derived from an EMBL/GenBank/DDBJ whole genome shotgun (WGS) entry which is preliminary data.</text>
</comment>
<evidence type="ECO:0000313" key="1">
    <source>
        <dbReference type="EMBL" id="CAD8147328.1"/>
    </source>
</evidence>
<dbReference type="EMBL" id="CAJJDO010000016">
    <property type="protein sequence ID" value="CAD8147328.1"/>
    <property type="molecule type" value="Genomic_DNA"/>
</dbReference>
<organism evidence="1 2">
    <name type="scientific">Paramecium pentaurelia</name>
    <dbReference type="NCBI Taxonomy" id="43138"/>
    <lineage>
        <taxon>Eukaryota</taxon>
        <taxon>Sar</taxon>
        <taxon>Alveolata</taxon>
        <taxon>Ciliophora</taxon>
        <taxon>Intramacronucleata</taxon>
        <taxon>Oligohymenophorea</taxon>
        <taxon>Peniculida</taxon>
        <taxon>Parameciidae</taxon>
        <taxon>Paramecium</taxon>
    </lineage>
</organism>
<evidence type="ECO:0000313" key="2">
    <source>
        <dbReference type="Proteomes" id="UP000689195"/>
    </source>
</evidence>
<keyword evidence="2" id="KW-1185">Reference proteome</keyword>
<proteinExistence type="predicted"/>